<sequence length="216" mass="22926">MRRLALLIAAIFAYGWLPMATAAAEVPPDPRVQAAVKAWKTSPLYIDPINEGAIPTDQKAALIAEMRAMPVPVFAAVIPNGEFFPEGEDTLRLAGWLATVNGKPGIYVVVDSSARGVAHLVSANAPSRAWGAKEYTPGAQLAGYLKEIEPDAGRTPRPARTKAMPSYRDSAPRPPEKFTVGAALGNGFGGLMIGVILGSIVFAPLLGVVVSRRRRK</sequence>
<feature type="signal peptide" evidence="3">
    <location>
        <begin position="1"/>
        <end position="22"/>
    </location>
</feature>
<evidence type="ECO:0000256" key="3">
    <source>
        <dbReference type="SAM" id="SignalP"/>
    </source>
</evidence>
<keyword evidence="2" id="KW-0812">Transmembrane</keyword>
<dbReference type="EMBL" id="JBHLTC010000014">
    <property type="protein sequence ID" value="MFC0624761.1"/>
    <property type="molecule type" value="Genomic_DNA"/>
</dbReference>
<gene>
    <name evidence="4" type="ORF">ACFFGN_11860</name>
</gene>
<keyword evidence="5" id="KW-1185">Reference proteome</keyword>
<dbReference type="Proteomes" id="UP001589890">
    <property type="component" value="Unassembled WGS sequence"/>
</dbReference>
<accession>A0ABV6QJE8</accession>
<evidence type="ECO:0000256" key="1">
    <source>
        <dbReference type="SAM" id="MobiDB-lite"/>
    </source>
</evidence>
<evidence type="ECO:0008006" key="6">
    <source>
        <dbReference type="Google" id="ProtNLM"/>
    </source>
</evidence>
<evidence type="ECO:0000256" key="2">
    <source>
        <dbReference type="SAM" id="Phobius"/>
    </source>
</evidence>
<evidence type="ECO:0000313" key="5">
    <source>
        <dbReference type="Proteomes" id="UP001589890"/>
    </source>
</evidence>
<feature type="transmembrane region" description="Helical" evidence="2">
    <location>
        <begin position="188"/>
        <end position="210"/>
    </location>
</feature>
<organism evidence="4 5">
    <name type="scientific">Kribbella deserti</name>
    <dbReference type="NCBI Taxonomy" id="1926257"/>
    <lineage>
        <taxon>Bacteria</taxon>
        <taxon>Bacillati</taxon>
        <taxon>Actinomycetota</taxon>
        <taxon>Actinomycetes</taxon>
        <taxon>Propionibacteriales</taxon>
        <taxon>Kribbellaceae</taxon>
        <taxon>Kribbella</taxon>
    </lineage>
</organism>
<keyword evidence="2" id="KW-1133">Transmembrane helix</keyword>
<proteinExistence type="predicted"/>
<keyword evidence="3" id="KW-0732">Signal</keyword>
<feature type="region of interest" description="Disordered" evidence="1">
    <location>
        <begin position="150"/>
        <end position="173"/>
    </location>
</feature>
<evidence type="ECO:0000313" key="4">
    <source>
        <dbReference type="EMBL" id="MFC0624761.1"/>
    </source>
</evidence>
<feature type="chain" id="PRO_5046830536" description="TPM domain-containing protein" evidence="3">
    <location>
        <begin position="23"/>
        <end position="216"/>
    </location>
</feature>
<keyword evidence="2" id="KW-0472">Membrane</keyword>
<protein>
    <recommendedName>
        <fullName evidence="6">TPM domain-containing protein</fullName>
    </recommendedName>
</protein>
<dbReference type="RefSeq" id="WP_380046468.1">
    <property type="nucleotide sequence ID" value="NZ_JBHLTC010000014.1"/>
</dbReference>
<name>A0ABV6QJE8_9ACTN</name>
<reference evidence="4 5" key="1">
    <citation type="submission" date="2024-09" db="EMBL/GenBank/DDBJ databases">
        <authorList>
            <person name="Sun Q."/>
            <person name="Mori K."/>
        </authorList>
    </citation>
    <scope>NUCLEOTIDE SEQUENCE [LARGE SCALE GENOMIC DNA]</scope>
    <source>
        <strain evidence="4 5">CGMCC 1.15906</strain>
    </source>
</reference>
<comment type="caution">
    <text evidence="4">The sequence shown here is derived from an EMBL/GenBank/DDBJ whole genome shotgun (WGS) entry which is preliminary data.</text>
</comment>